<feature type="transmembrane region" description="Helical" evidence="1">
    <location>
        <begin position="148"/>
        <end position="171"/>
    </location>
</feature>
<evidence type="ECO:0000313" key="3">
    <source>
        <dbReference type="Proteomes" id="UP000046155"/>
    </source>
</evidence>
<keyword evidence="1" id="KW-0472">Membrane</keyword>
<evidence type="ECO:0000313" key="2">
    <source>
        <dbReference type="EMBL" id="CEO90496.1"/>
    </source>
</evidence>
<feature type="transmembrane region" description="Helical" evidence="1">
    <location>
        <begin position="108"/>
        <end position="128"/>
    </location>
</feature>
<protein>
    <submittedName>
        <fullName evidence="2">Uncharacterized protein</fullName>
    </submittedName>
</protein>
<organism evidence="2 3">
    <name type="scientific">Syntrophaceticus schinkii</name>
    <dbReference type="NCBI Taxonomy" id="499207"/>
    <lineage>
        <taxon>Bacteria</taxon>
        <taxon>Bacillati</taxon>
        <taxon>Bacillota</taxon>
        <taxon>Clostridia</taxon>
        <taxon>Thermoanaerobacterales</taxon>
        <taxon>Thermoanaerobacterales Family III. Incertae Sedis</taxon>
        <taxon>Syntrophaceticus</taxon>
    </lineage>
</organism>
<proteinExistence type="predicted"/>
<evidence type="ECO:0000256" key="1">
    <source>
        <dbReference type="SAM" id="Phobius"/>
    </source>
</evidence>
<dbReference type="RefSeq" id="WP_044666247.1">
    <property type="nucleotide sequence ID" value="NZ_CDRZ01000293.1"/>
</dbReference>
<dbReference type="AlphaFoldDB" id="A0A0B7MR49"/>
<feature type="transmembrane region" description="Helical" evidence="1">
    <location>
        <begin position="248"/>
        <end position="266"/>
    </location>
</feature>
<dbReference type="EMBL" id="CDRZ01000293">
    <property type="protein sequence ID" value="CEO90496.1"/>
    <property type="molecule type" value="Genomic_DNA"/>
</dbReference>
<feature type="transmembrane region" description="Helical" evidence="1">
    <location>
        <begin position="183"/>
        <end position="204"/>
    </location>
</feature>
<feature type="transmembrane region" description="Helical" evidence="1">
    <location>
        <begin position="83"/>
        <end position="102"/>
    </location>
</feature>
<feature type="transmembrane region" description="Helical" evidence="1">
    <location>
        <begin position="16"/>
        <end position="38"/>
    </location>
</feature>
<dbReference type="OrthoDB" id="3260635at2"/>
<sequence length="271" mass="29512">MGLHGIFGEVYGKNSMLILLLTVDICLLFAGNSAINLRWSGIIYPTPELYNAFLPNDYINLFIGVPALIFSVILALCSIKIGLIGWTGSLLFVLYNEIAYLFAVRNVYSIIVNATIVLLGAAAIILMLTSLDYQALFPVAPIIRRPGIYGAILILMGVLFIARALINIITAVSGNSILSLPEIGVNIADAVICPFWIISGILLFKKTAAGFTAGCVSYFHGSLLFIALIIFMVIRPMLCDMKLVTEDLLFIGVMTLIFLVPAVLITRTFQL</sequence>
<reference evidence="3" key="1">
    <citation type="submission" date="2015-01" db="EMBL/GenBank/DDBJ databases">
        <authorList>
            <person name="Manzoor Shahid"/>
            <person name="Zubair Saima"/>
        </authorList>
    </citation>
    <scope>NUCLEOTIDE SEQUENCE [LARGE SCALE GENOMIC DNA]</scope>
    <source>
        <strain evidence="3">Sp3</strain>
    </source>
</reference>
<gene>
    <name evidence="2" type="ORF">SSCH_910007</name>
</gene>
<feature type="transmembrane region" description="Helical" evidence="1">
    <location>
        <begin position="216"/>
        <end position="236"/>
    </location>
</feature>
<keyword evidence="1" id="KW-1133">Transmembrane helix</keyword>
<keyword evidence="3" id="KW-1185">Reference proteome</keyword>
<name>A0A0B7MR49_9FIRM</name>
<feature type="transmembrane region" description="Helical" evidence="1">
    <location>
        <begin position="58"/>
        <end position="76"/>
    </location>
</feature>
<accession>A0A0B7MR49</accession>
<dbReference type="Proteomes" id="UP000046155">
    <property type="component" value="Unassembled WGS sequence"/>
</dbReference>
<keyword evidence="1" id="KW-0812">Transmembrane</keyword>